<comment type="caution">
    <text evidence="4">The sequence shown here is derived from an EMBL/GenBank/DDBJ whole genome shotgun (WGS) entry which is preliminary data.</text>
</comment>
<keyword evidence="5" id="KW-1185">Reference proteome</keyword>
<evidence type="ECO:0000313" key="5">
    <source>
        <dbReference type="Proteomes" id="UP000741013"/>
    </source>
</evidence>
<proteinExistence type="predicted"/>
<keyword evidence="2" id="KW-1133">Transmembrane helix</keyword>
<accession>A0ABS4PL16</accession>
<dbReference type="RefSeq" id="WP_245369260.1">
    <property type="nucleotide sequence ID" value="NZ_JAGGMS010000001.1"/>
</dbReference>
<keyword evidence="2" id="KW-0472">Membrane</keyword>
<sequence>MRISIATSLLFGLVLGFSAGTGAATAQAPSVSLKPSSGMAGSQFTIGWAGFAKCRTIAFSWDGSALASVVAPASSGSVGASVPAGAAPGAHTVQGVCASQELSASAVFTVLGPTTSKPPVTTTTKPPVVTTKPPATTTTTPPTTTTTTTTTTPPLEIETPASVAEEPPPPADGVLVLDRPSVNPGDPLTASGAGCDPGARVELTSDGLPVGAAVADAAGAFGTKVEFTRIEPGRHWVVADCGIRLAGAVDQTLTSSTGGGTAALVVLVFFVLAGISLVRVR</sequence>
<name>A0ABS4PL16_9PSEU</name>
<feature type="signal peptide" evidence="3">
    <location>
        <begin position="1"/>
        <end position="23"/>
    </location>
</feature>
<evidence type="ECO:0000256" key="1">
    <source>
        <dbReference type="SAM" id="MobiDB-lite"/>
    </source>
</evidence>
<dbReference type="Proteomes" id="UP000741013">
    <property type="component" value="Unassembled WGS sequence"/>
</dbReference>
<gene>
    <name evidence="4" type="ORF">JOM49_001645</name>
</gene>
<protein>
    <recommendedName>
        <fullName evidence="6">Ig-like domain (Group 3)</fullName>
    </recommendedName>
</protein>
<feature type="region of interest" description="Disordered" evidence="1">
    <location>
        <begin position="114"/>
        <end position="154"/>
    </location>
</feature>
<evidence type="ECO:0000256" key="3">
    <source>
        <dbReference type="SAM" id="SignalP"/>
    </source>
</evidence>
<reference evidence="4 5" key="1">
    <citation type="submission" date="2021-03" db="EMBL/GenBank/DDBJ databases">
        <title>Sequencing the genomes of 1000 actinobacteria strains.</title>
        <authorList>
            <person name="Klenk H.-P."/>
        </authorList>
    </citation>
    <scope>NUCLEOTIDE SEQUENCE [LARGE SCALE GENOMIC DNA]</scope>
    <source>
        <strain evidence="4 5">DSM 45510</strain>
    </source>
</reference>
<organism evidence="4 5">
    <name type="scientific">Amycolatopsis magusensis</name>
    <dbReference type="NCBI Taxonomy" id="882444"/>
    <lineage>
        <taxon>Bacteria</taxon>
        <taxon>Bacillati</taxon>
        <taxon>Actinomycetota</taxon>
        <taxon>Actinomycetes</taxon>
        <taxon>Pseudonocardiales</taxon>
        <taxon>Pseudonocardiaceae</taxon>
        <taxon>Amycolatopsis</taxon>
    </lineage>
</organism>
<feature type="transmembrane region" description="Helical" evidence="2">
    <location>
        <begin position="259"/>
        <end position="278"/>
    </location>
</feature>
<keyword evidence="2" id="KW-0812">Transmembrane</keyword>
<evidence type="ECO:0008006" key="6">
    <source>
        <dbReference type="Google" id="ProtNLM"/>
    </source>
</evidence>
<evidence type="ECO:0000313" key="4">
    <source>
        <dbReference type="EMBL" id="MBP2180119.1"/>
    </source>
</evidence>
<feature type="chain" id="PRO_5046267628" description="Ig-like domain (Group 3)" evidence="3">
    <location>
        <begin position="24"/>
        <end position="281"/>
    </location>
</feature>
<dbReference type="EMBL" id="JAGGMS010000001">
    <property type="protein sequence ID" value="MBP2180119.1"/>
    <property type="molecule type" value="Genomic_DNA"/>
</dbReference>
<evidence type="ECO:0000256" key="2">
    <source>
        <dbReference type="SAM" id="Phobius"/>
    </source>
</evidence>
<keyword evidence="3" id="KW-0732">Signal</keyword>